<dbReference type="InterPro" id="IPR003789">
    <property type="entry name" value="Asn/Gln_tRNA_amidoTrase-B-like"/>
</dbReference>
<dbReference type="AlphaFoldDB" id="A0A0G1QCQ5"/>
<dbReference type="Proteomes" id="UP000033999">
    <property type="component" value="Unassembled WGS sequence"/>
</dbReference>
<gene>
    <name evidence="1" type="ORF">UX10_C0033G0006</name>
</gene>
<reference evidence="1 2" key="1">
    <citation type="journal article" date="2015" name="Nature">
        <title>rRNA introns, odd ribosomes, and small enigmatic genomes across a large radiation of phyla.</title>
        <authorList>
            <person name="Brown C.T."/>
            <person name="Hug L.A."/>
            <person name="Thomas B.C."/>
            <person name="Sharon I."/>
            <person name="Castelle C.J."/>
            <person name="Singh A."/>
            <person name="Wilkins M.J."/>
            <person name="Williams K.H."/>
            <person name="Banfield J.F."/>
        </authorList>
    </citation>
    <scope>NUCLEOTIDE SEQUENCE [LARGE SCALE GENOMIC DNA]</scope>
</reference>
<accession>A0A0G1QCQ5</accession>
<dbReference type="Gene3D" id="1.10.10.410">
    <property type="match status" value="1"/>
</dbReference>
<dbReference type="SUPFAM" id="SSF89095">
    <property type="entry name" value="GatB/YqeY motif"/>
    <property type="match status" value="1"/>
</dbReference>
<dbReference type="PANTHER" id="PTHR28055">
    <property type="entry name" value="ALTERED INHERITANCE OF MITOCHONDRIA PROTEIN 41, MITOCHONDRIAL"/>
    <property type="match status" value="1"/>
</dbReference>
<protein>
    <recommendedName>
        <fullName evidence="3">Glutamyl-tRNA amidotransferase</fullName>
    </recommendedName>
</protein>
<sequence>MIAAIKAGDKPLLEAVRYLFSQIKNREIDLKHSLTDEEAVKLLSTEAKRRKEAIEAYQKGGRQDLVDKESYQLTVIGEYLPKQLTDEEILTIVSSIKAANPDADFGTLIRETMKKAGGRADGSRVAALLNQGLRPLK</sequence>
<dbReference type="Pfam" id="PF09424">
    <property type="entry name" value="YqeY"/>
    <property type="match status" value="1"/>
</dbReference>
<dbReference type="EMBL" id="LCKX01000033">
    <property type="protein sequence ID" value="KKU06440.1"/>
    <property type="molecule type" value="Genomic_DNA"/>
</dbReference>
<evidence type="ECO:0008006" key="3">
    <source>
        <dbReference type="Google" id="ProtNLM"/>
    </source>
</evidence>
<dbReference type="Gene3D" id="1.10.1510.10">
    <property type="entry name" value="Uncharacterised protein YqeY/AIM41 PF09424, N-terminal domain"/>
    <property type="match status" value="1"/>
</dbReference>
<name>A0A0G1QCQ5_9BACT</name>
<dbReference type="GO" id="GO:0016884">
    <property type="term" value="F:carbon-nitrogen ligase activity, with glutamine as amido-N-donor"/>
    <property type="evidence" value="ECO:0007669"/>
    <property type="project" value="InterPro"/>
</dbReference>
<dbReference type="InterPro" id="IPR019004">
    <property type="entry name" value="YqeY/Aim41"/>
</dbReference>
<proteinExistence type="predicted"/>
<dbReference type="InterPro" id="IPR023168">
    <property type="entry name" value="GatB_Yqey_C_2"/>
</dbReference>
<dbReference type="PANTHER" id="PTHR28055:SF1">
    <property type="entry name" value="ALTERED INHERITANCE OF MITOCHONDRIA PROTEIN 41, MITOCHONDRIAL"/>
    <property type="match status" value="1"/>
</dbReference>
<dbReference type="InterPro" id="IPR042184">
    <property type="entry name" value="YqeY/Aim41_N"/>
</dbReference>
<evidence type="ECO:0000313" key="2">
    <source>
        <dbReference type="Proteomes" id="UP000033999"/>
    </source>
</evidence>
<evidence type="ECO:0000313" key="1">
    <source>
        <dbReference type="EMBL" id="KKU06440.1"/>
    </source>
</evidence>
<organism evidence="1 2">
    <name type="scientific">Candidatus Magasanikbacteria bacterium GW2011_GWA2_45_39</name>
    <dbReference type="NCBI Taxonomy" id="1619041"/>
    <lineage>
        <taxon>Bacteria</taxon>
        <taxon>Candidatus Magasanikiibacteriota</taxon>
    </lineage>
</organism>
<comment type="caution">
    <text evidence="1">The sequence shown here is derived from an EMBL/GenBank/DDBJ whole genome shotgun (WGS) entry which is preliminary data.</text>
</comment>
<dbReference type="PATRIC" id="fig|1619041.3.peg.852"/>